<evidence type="ECO:0000313" key="3">
    <source>
        <dbReference type="Proteomes" id="UP000034665"/>
    </source>
</evidence>
<proteinExistence type="predicted"/>
<dbReference type="STRING" id="1619013.UT41_C0008G0006"/>
<organism evidence="2 3">
    <name type="scientific">Candidatus Wolfebacteria bacterium GW2011_GWC2_39_22</name>
    <dbReference type="NCBI Taxonomy" id="1619013"/>
    <lineage>
        <taxon>Bacteria</taxon>
        <taxon>Candidatus Wolfeibacteriota</taxon>
    </lineage>
</organism>
<protein>
    <submittedName>
        <fullName evidence="2">Uncharacterized protein</fullName>
    </submittedName>
</protein>
<dbReference type="AlphaFoldDB" id="A0A0G0N883"/>
<evidence type="ECO:0000313" key="2">
    <source>
        <dbReference type="EMBL" id="KKR11633.1"/>
    </source>
</evidence>
<evidence type="ECO:0000256" key="1">
    <source>
        <dbReference type="SAM" id="Phobius"/>
    </source>
</evidence>
<dbReference type="Proteomes" id="UP000034665">
    <property type="component" value="Unassembled WGS sequence"/>
</dbReference>
<sequence>MEVILETLKVFLAGVVTLSFVYLTLYWVSSTPWTRAVRAERRFDDACSQLYELWNNGYDVHDWWLEYRKHGRKIKENEEGDEAANSYNRLSLQIEDIVKKPDKLKLRRSSCSGVRGFSG</sequence>
<feature type="transmembrane region" description="Helical" evidence="1">
    <location>
        <begin position="7"/>
        <end position="28"/>
    </location>
</feature>
<accession>A0A0G0N883</accession>
<keyword evidence="1" id="KW-1133">Transmembrane helix</keyword>
<name>A0A0G0N883_9BACT</name>
<gene>
    <name evidence="2" type="ORF">UT41_C0008G0006</name>
</gene>
<keyword evidence="1" id="KW-0812">Transmembrane</keyword>
<comment type="caution">
    <text evidence="2">The sequence shown here is derived from an EMBL/GenBank/DDBJ whole genome shotgun (WGS) entry which is preliminary data.</text>
</comment>
<dbReference type="EMBL" id="LBWR01000008">
    <property type="protein sequence ID" value="KKR11633.1"/>
    <property type="molecule type" value="Genomic_DNA"/>
</dbReference>
<keyword evidence="1" id="KW-0472">Membrane</keyword>
<reference evidence="2 3" key="1">
    <citation type="journal article" date="2015" name="Nature">
        <title>rRNA introns, odd ribosomes, and small enigmatic genomes across a large radiation of phyla.</title>
        <authorList>
            <person name="Brown C.T."/>
            <person name="Hug L.A."/>
            <person name="Thomas B.C."/>
            <person name="Sharon I."/>
            <person name="Castelle C.J."/>
            <person name="Singh A."/>
            <person name="Wilkins M.J."/>
            <person name="Williams K.H."/>
            <person name="Banfield J.F."/>
        </authorList>
    </citation>
    <scope>NUCLEOTIDE SEQUENCE [LARGE SCALE GENOMIC DNA]</scope>
</reference>